<name>A0A923HBQ2_9BURK</name>
<dbReference type="Proteomes" id="UP000634011">
    <property type="component" value="Unassembled WGS sequence"/>
</dbReference>
<dbReference type="InterPro" id="IPR005358">
    <property type="entry name" value="Puta_zinc/iron-chelating_dom"/>
</dbReference>
<comment type="caution">
    <text evidence="1">The sequence shown here is derived from an EMBL/GenBank/DDBJ whole genome shotgun (WGS) entry which is preliminary data.</text>
</comment>
<protein>
    <submittedName>
        <fullName evidence="1">YkgJ family cysteine cluster protein</fullName>
    </submittedName>
</protein>
<dbReference type="Pfam" id="PF03692">
    <property type="entry name" value="CxxCxxCC"/>
    <property type="match status" value="1"/>
</dbReference>
<dbReference type="RefSeq" id="WP_186910950.1">
    <property type="nucleotide sequence ID" value="NZ_JACOFV010000002.1"/>
</dbReference>
<reference evidence="1" key="1">
    <citation type="submission" date="2020-08" db="EMBL/GenBank/DDBJ databases">
        <title>Novel species isolated from subtropical streams in China.</title>
        <authorList>
            <person name="Lu H."/>
        </authorList>
    </citation>
    <scope>NUCLEOTIDE SEQUENCE</scope>
    <source>
        <strain evidence="1">KACC 12607</strain>
    </source>
</reference>
<sequence>MLTPDEQAEFLAAIQSVRRVAVRQLAEKPYPANIMRIVPQIQHGIDDLFAQLNMAGKEIACRAGCSFCCHVRVEAKQPEIDYIAHQLKQLPVAEFAHIVEHMRVGLAEKQRLAATEPFQRPPCVLLEDQQCMIYENRPAVCRKGHSIDAQQCADGAPTIPQHLDIILKAEALMQGVAAAYEEVGLPADTNEFTSALFATLTTST</sequence>
<dbReference type="AlphaFoldDB" id="A0A923HBQ2"/>
<evidence type="ECO:0000313" key="2">
    <source>
        <dbReference type="Proteomes" id="UP000634011"/>
    </source>
</evidence>
<accession>A0A923HBQ2</accession>
<gene>
    <name evidence="1" type="ORF">H8K32_02725</name>
</gene>
<proteinExistence type="predicted"/>
<organism evidence="1 2">
    <name type="scientific">Undibacterium jejuense</name>
    <dbReference type="NCBI Taxonomy" id="1344949"/>
    <lineage>
        <taxon>Bacteria</taxon>
        <taxon>Pseudomonadati</taxon>
        <taxon>Pseudomonadota</taxon>
        <taxon>Betaproteobacteria</taxon>
        <taxon>Burkholderiales</taxon>
        <taxon>Oxalobacteraceae</taxon>
        <taxon>Undibacterium</taxon>
    </lineage>
</organism>
<dbReference type="EMBL" id="JACOFV010000002">
    <property type="protein sequence ID" value="MBC3861001.1"/>
    <property type="molecule type" value="Genomic_DNA"/>
</dbReference>
<keyword evidence="2" id="KW-1185">Reference proteome</keyword>
<evidence type="ECO:0000313" key="1">
    <source>
        <dbReference type="EMBL" id="MBC3861001.1"/>
    </source>
</evidence>